<dbReference type="EMBL" id="HBIM01010543">
    <property type="protein sequence ID" value="CAE0411476.1"/>
    <property type="molecule type" value="Transcribed_RNA"/>
</dbReference>
<sequence length="113" mass="12445">MMMEDSMDIDEAHHRNIRRVRKAPSPPGSEIFAVVPDPKRQMVTASPSSTIMEASALQSAPIPSPDDVLVHMIQQSGAKTSAEVVEFCLATGIPLSRCFKLDLMRQLQQNNGR</sequence>
<reference evidence="1" key="1">
    <citation type="submission" date="2021-01" db="EMBL/GenBank/DDBJ databases">
        <authorList>
            <person name="Corre E."/>
            <person name="Pelletier E."/>
            <person name="Niang G."/>
            <person name="Scheremetjew M."/>
            <person name="Finn R."/>
            <person name="Kale V."/>
            <person name="Holt S."/>
            <person name="Cochrane G."/>
            <person name="Meng A."/>
            <person name="Brown T."/>
            <person name="Cohen L."/>
        </authorList>
    </citation>
    <scope>NUCLEOTIDE SEQUENCE</scope>
    <source>
        <strain evidence="1">CCMP127</strain>
    </source>
</reference>
<gene>
    <name evidence="1" type="ORF">ACOF00016_LOCUS8807</name>
</gene>
<protein>
    <submittedName>
        <fullName evidence="1">Uncharacterized protein</fullName>
    </submittedName>
</protein>
<proteinExistence type="predicted"/>
<dbReference type="AlphaFoldDB" id="A0A7S3P7U3"/>
<accession>A0A7S3P7U3</accession>
<evidence type="ECO:0000313" key="1">
    <source>
        <dbReference type="EMBL" id="CAE0411476.1"/>
    </source>
</evidence>
<name>A0A7S3P7U3_9STRA</name>
<organism evidence="1">
    <name type="scientific">Amphora coffeiformis</name>
    <dbReference type="NCBI Taxonomy" id="265554"/>
    <lineage>
        <taxon>Eukaryota</taxon>
        <taxon>Sar</taxon>
        <taxon>Stramenopiles</taxon>
        <taxon>Ochrophyta</taxon>
        <taxon>Bacillariophyta</taxon>
        <taxon>Bacillariophyceae</taxon>
        <taxon>Bacillariophycidae</taxon>
        <taxon>Thalassiophysales</taxon>
        <taxon>Catenulaceae</taxon>
        <taxon>Amphora</taxon>
    </lineage>
</organism>